<proteinExistence type="predicted"/>
<protein>
    <submittedName>
        <fullName evidence="1">Uncharacterized protein</fullName>
    </submittedName>
</protein>
<dbReference type="Proteomes" id="UP000770717">
    <property type="component" value="Unassembled WGS sequence"/>
</dbReference>
<dbReference type="EMBL" id="WNTK01003488">
    <property type="protein sequence ID" value="KAG9465090.1"/>
    <property type="molecule type" value="Genomic_DNA"/>
</dbReference>
<evidence type="ECO:0000313" key="2">
    <source>
        <dbReference type="Proteomes" id="UP000770717"/>
    </source>
</evidence>
<comment type="caution">
    <text evidence="1">The sequence shown here is derived from an EMBL/GenBank/DDBJ whole genome shotgun (WGS) entry which is preliminary data.</text>
</comment>
<sequence>MAFHQQNVRDLKPKAAVEWSIFYRILLWCQTMEWAQMCCPVITCYHRKKGQDTTREENVQARTDALRKPRQCWKITACHLGCYCRSPPMRFYDGLNKVYVSVQGLALVPLCPHLESAQPGVTAPSG</sequence>
<organism evidence="1 2">
    <name type="scientific">Eleutherodactylus coqui</name>
    <name type="common">Puerto Rican coqui</name>
    <dbReference type="NCBI Taxonomy" id="57060"/>
    <lineage>
        <taxon>Eukaryota</taxon>
        <taxon>Metazoa</taxon>
        <taxon>Chordata</taxon>
        <taxon>Craniata</taxon>
        <taxon>Vertebrata</taxon>
        <taxon>Euteleostomi</taxon>
        <taxon>Amphibia</taxon>
        <taxon>Batrachia</taxon>
        <taxon>Anura</taxon>
        <taxon>Neobatrachia</taxon>
        <taxon>Hyloidea</taxon>
        <taxon>Eleutherodactylidae</taxon>
        <taxon>Eleutherodactylinae</taxon>
        <taxon>Eleutherodactylus</taxon>
        <taxon>Eleutherodactylus</taxon>
    </lineage>
</organism>
<keyword evidence="2" id="KW-1185">Reference proteome</keyword>
<accession>A0A8J6BJZ1</accession>
<name>A0A8J6BJZ1_ELECQ</name>
<dbReference type="AlphaFoldDB" id="A0A8J6BJZ1"/>
<gene>
    <name evidence="1" type="ORF">GDO78_018927</name>
</gene>
<evidence type="ECO:0000313" key="1">
    <source>
        <dbReference type="EMBL" id="KAG9465090.1"/>
    </source>
</evidence>
<reference evidence="1" key="1">
    <citation type="thesis" date="2020" institute="ProQuest LLC" country="789 East Eisenhower Parkway, Ann Arbor, MI, USA">
        <title>Comparative Genomics and Chromosome Evolution.</title>
        <authorList>
            <person name="Mudd A.B."/>
        </authorList>
    </citation>
    <scope>NUCLEOTIDE SEQUENCE</scope>
    <source>
        <strain evidence="1">HN-11 Male</strain>
        <tissue evidence="1">Kidney and liver</tissue>
    </source>
</reference>